<dbReference type="PRINTS" id="PR00081">
    <property type="entry name" value="GDHRDH"/>
</dbReference>
<dbReference type="EMBL" id="WIGM01000889">
    <property type="protein sequence ID" value="KAF6809472.1"/>
    <property type="molecule type" value="Genomic_DNA"/>
</dbReference>
<keyword evidence="1" id="KW-0521">NADP</keyword>
<dbReference type="AlphaFoldDB" id="A0A8H6JAH0"/>
<dbReference type="InterPro" id="IPR051911">
    <property type="entry name" value="SDR_oxidoreductase"/>
</dbReference>
<dbReference type="InterPro" id="IPR020904">
    <property type="entry name" value="Sc_DH/Rdtase_CS"/>
</dbReference>
<evidence type="ECO:0000313" key="3">
    <source>
        <dbReference type="EMBL" id="KAF6809472.1"/>
    </source>
</evidence>
<protein>
    <submittedName>
        <fullName evidence="3">Retinol dehydrogenase 8</fullName>
    </submittedName>
</protein>
<proteinExistence type="inferred from homology"/>
<accession>A0A8H6JAH0</accession>
<dbReference type="InterPro" id="IPR002347">
    <property type="entry name" value="SDR_fam"/>
</dbReference>
<dbReference type="SUPFAM" id="SSF51735">
    <property type="entry name" value="NAD(P)-binding Rossmann-fold domains"/>
    <property type="match status" value="1"/>
</dbReference>
<evidence type="ECO:0000256" key="2">
    <source>
        <dbReference type="RuleBase" id="RU000363"/>
    </source>
</evidence>
<dbReference type="InterPro" id="IPR036291">
    <property type="entry name" value="NAD(P)-bd_dom_sf"/>
</dbReference>
<dbReference type="PRINTS" id="PR00080">
    <property type="entry name" value="SDRFAMILY"/>
</dbReference>
<dbReference type="PROSITE" id="PS00061">
    <property type="entry name" value="ADH_SHORT"/>
    <property type="match status" value="1"/>
</dbReference>
<dbReference type="OrthoDB" id="1274115at2759"/>
<comment type="similarity">
    <text evidence="2">Belongs to the short-chain dehydrogenases/reductases (SDR) family.</text>
</comment>
<comment type="caution">
    <text evidence="3">The sequence shown here is derived from an EMBL/GenBank/DDBJ whole genome shotgun (WGS) entry which is preliminary data.</text>
</comment>
<gene>
    <name evidence="3" type="ORF">CMUS01_13677</name>
</gene>
<organism evidence="3 4">
    <name type="scientific">Colletotrichum musicola</name>
    <dbReference type="NCBI Taxonomy" id="2175873"/>
    <lineage>
        <taxon>Eukaryota</taxon>
        <taxon>Fungi</taxon>
        <taxon>Dikarya</taxon>
        <taxon>Ascomycota</taxon>
        <taxon>Pezizomycotina</taxon>
        <taxon>Sordariomycetes</taxon>
        <taxon>Hypocreomycetidae</taxon>
        <taxon>Glomerellales</taxon>
        <taxon>Glomerellaceae</taxon>
        <taxon>Colletotrichum</taxon>
        <taxon>Colletotrichum orchidearum species complex</taxon>
    </lineage>
</organism>
<reference evidence="3" key="1">
    <citation type="journal article" date="2020" name="Phytopathology">
        <title>Genome Sequence Resources of Colletotrichum truncatum, C. plurivorum, C. musicola, and C. sojae: Four Species Pathogenic to Soybean (Glycine max).</title>
        <authorList>
            <person name="Rogerio F."/>
            <person name="Boufleur T.R."/>
            <person name="Ciampi-Guillardi M."/>
            <person name="Sukno S.A."/>
            <person name="Thon M.R."/>
            <person name="Massola Junior N.S."/>
            <person name="Baroncelli R."/>
        </authorList>
    </citation>
    <scope>NUCLEOTIDE SEQUENCE</scope>
    <source>
        <strain evidence="3">LFN0074</strain>
    </source>
</reference>
<keyword evidence="4" id="KW-1185">Reference proteome</keyword>
<evidence type="ECO:0000313" key="4">
    <source>
        <dbReference type="Proteomes" id="UP000639643"/>
    </source>
</evidence>
<dbReference type="Gene3D" id="3.40.50.720">
    <property type="entry name" value="NAD(P)-binding Rossmann-like Domain"/>
    <property type="match status" value="1"/>
</dbReference>
<dbReference type="PANTHER" id="PTHR43976:SF6">
    <property type="entry name" value="OXIDOREDUCTASE, PUTATIVE (AFU_ORTHOLOGUE AFUA_1G13950)-RELATED"/>
    <property type="match status" value="1"/>
</dbReference>
<dbReference type="Pfam" id="PF00106">
    <property type="entry name" value="adh_short"/>
    <property type="match status" value="1"/>
</dbReference>
<dbReference type="PANTHER" id="PTHR43976">
    <property type="entry name" value="SHORT CHAIN DEHYDROGENASE"/>
    <property type="match status" value="1"/>
</dbReference>
<evidence type="ECO:0000256" key="1">
    <source>
        <dbReference type="ARBA" id="ARBA00022857"/>
    </source>
</evidence>
<dbReference type="Proteomes" id="UP000639643">
    <property type="component" value="Unassembled WGS sequence"/>
</dbReference>
<sequence length="312" mass="33432">MAAQLTVPDRPLTWLVTGSSSGFGLALVRLAQRHGHRVIATSRNPSKSPSLVREVDSAGGRWLALDVDDPTSDTLIKDLEAQGTEIDVLVNNAGWSIHGPAECFTEEETRAQLETVFFGPYRLTRAAVPFMRARRSGLVVNVSSGAGVEGRESMAVYAAAKAAMDGVCKVLAKEMAPFGVRVLTVQLGSFDTNMGPSVRLASRPTPEDYAGSVLEQVYQVMANSARDGFPADGDHLKAAEVIYQVITGTGVGRGREAERVLPLGRDMAKSIDEVVAGWKRTMDVFGAVCGDVYLEKNAGERESWYPGSGADK</sequence>
<name>A0A8H6JAH0_9PEZI</name>